<keyword evidence="1" id="KW-1133">Transmembrane helix</keyword>
<keyword evidence="1" id="KW-0472">Membrane</keyword>
<feature type="transmembrane region" description="Helical" evidence="1">
    <location>
        <begin position="119"/>
        <end position="139"/>
    </location>
</feature>
<organism evidence="2 3">
    <name type="scientific">Pseudoalteromonas lipolytica</name>
    <dbReference type="NCBI Taxonomy" id="570156"/>
    <lineage>
        <taxon>Bacteria</taxon>
        <taxon>Pseudomonadati</taxon>
        <taxon>Pseudomonadota</taxon>
        <taxon>Gammaproteobacteria</taxon>
        <taxon>Alteromonadales</taxon>
        <taxon>Pseudoalteromonadaceae</taxon>
        <taxon>Pseudoalteromonas</taxon>
    </lineage>
</organism>
<name>A0ABU8SXY4_9GAMM</name>
<comment type="caution">
    <text evidence="2">The sequence shown here is derived from an EMBL/GenBank/DDBJ whole genome shotgun (WGS) entry which is preliminary data.</text>
</comment>
<feature type="transmembrane region" description="Helical" evidence="1">
    <location>
        <begin position="145"/>
        <end position="164"/>
    </location>
</feature>
<gene>
    <name evidence="2" type="ORF">PQI24_17830</name>
</gene>
<dbReference type="EMBL" id="JAQPZS010000021">
    <property type="protein sequence ID" value="MEJ6497905.1"/>
    <property type="molecule type" value="Genomic_DNA"/>
</dbReference>
<protein>
    <submittedName>
        <fullName evidence="2">Uncharacterized protein</fullName>
    </submittedName>
</protein>
<accession>A0ABU8SXY4</accession>
<reference evidence="2 3" key="1">
    <citation type="submission" date="2023-01" db="EMBL/GenBank/DDBJ databases">
        <title>Trichodesmium-associated heterotrophic epibiont bacteria.</title>
        <authorList>
            <person name="Cleveland C.S."/>
            <person name="Webb E.A."/>
        </authorList>
    </citation>
    <scope>NUCLEOTIDE SEQUENCE [LARGE SCALE GENOMIC DNA]</scope>
    <source>
        <strain evidence="2 3">USCH2</strain>
    </source>
</reference>
<keyword evidence="3" id="KW-1185">Reference proteome</keyword>
<keyword evidence="1" id="KW-0812">Transmembrane</keyword>
<evidence type="ECO:0000313" key="2">
    <source>
        <dbReference type="EMBL" id="MEJ6497905.1"/>
    </source>
</evidence>
<dbReference type="Proteomes" id="UP001377972">
    <property type="component" value="Unassembled WGS sequence"/>
</dbReference>
<evidence type="ECO:0000313" key="3">
    <source>
        <dbReference type="Proteomes" id="UP001377972"/>
    </source>
</evidence>
<proteinExistence type="predicted"/>
<evidence type="ECO:0000256" key="1">
    <source>
        <dbReference type="SAM" id="Phobius"/>
    </source>
</evidence>
<dbReference type="RefSeq" id="WP_339981841.1">
    <property type="nucleotide sequence ID" value="NZ_JAQPZS010000021.1"/>
</dbReference>
<sequence>MYSDDIKSKIDKMFSDLRNEIQRSVDESFSSNDAVNTICDYVRSEMESRSKTMLSDMLFELNDSVLQTSFFADNIAGQNAFLAHNLRQEVLSKYQFTTTTTINYQEASRVVEAVKIGSGVLVLGGVCEIGIVLIGGLSLSSLVPISVGMLFAVALVAAVADYFLIEPNRNKKQFCLAIDEYFSEAKEQYVNWFDEIENYFNKRVDKIKQTI</sequence>